<evidence type="ECO:0000313" key="2">
    <source>
        <dbReference type="Proteomes" id="UP000279470"/>
    </source>
</evidence>
<dbReference type="AlphaFoldDB" id="A0A429XSW0"/>
<dbReference type="PANTHER" id="PTHR34822">
    <property type="entry name" value="GRPB DOMAIN PROTEIN (AFU_ORTHOLOGUE AFUA_1G01530)"/>
    <property type="match status" value="1"/>
</dbReference>
<gene>
    <name evidence="1" type="ORF">EIC27_01505</name>
</gene>
<reference evidence="2" key="1">
    <citation type="submission" date="2018-11" db="EMBL/GenBank/DDBJ databases">
        <title>Phylogenetic, genomic, and biogeographic characterization of a novel and ubiquitous marine invertebrate-associated Rickettsiales parasite, Candidatus Marinoinvertebrata rohwerii, gen. nov., sp. nov.</title>
        <authorList>
            <person name="Klinges J.G."/>
            <person name="Rosales S.M."/>
            <person name="Mcminds R."/>
            <person name="Shaver E.C."/>
            <person name="Shantz A."/>
            <person name="Peters E.C."/>
            <person name="Burkepile D.E."/>
            <person name="Silliman B.R."/>
            <person name="Vega Thurber R.L."/>
        </authorList>
    </citation>
    <scope>NUCLEOTIDE SEQUENCE [LARGE SCALE GENOMIC DNA]</scope>
    <source>
        <strain evidence="2">a_cerv_44</strain>
    </source>
</reference>
<comment type="caution">
    <text evidence="1">The sequence shown here is derived from an EMBL/GenBank/DDBJ whole genome shotgun (WGS) entry which is preliminary data.</text>
</comment>
<keyword evidence="2" id="KW-1185">Reference proteome</keyword>
<sequence>MVDKFNLQKKEAPIILSKYNPDWPLKYKEEKDLLMDTIVQWLYGSIEHIGSTSVPGLTAKPVIDIMFGVKSLEHSKPAIELLIQQGYNYFPYKKEVMHWFCKPSPNLRTHHLHLVPYESTLWKERIKFRDTLRINTKIANEYVKLKKELAIRYKQDREMYTEKNGNLFKKF</sequence>
<dbReference type="PANTHER" id="PTHR34822:SF1">
    <property type="entry name" value="GRPB FAMILY PROTEIN"/>
    <property type="match status" value="1"/>
</dbReference>
<dbReference type="Pfam" id="PF04229">
    <property type="entry name" value="GrpB"/>
    <property type="match status" value="1"/>
</dbReference>
<dbReference type="RefSeq" id="WP_126044395.1">
    <property type="nucleotide sequence ID" value="NZ_RXFM01000013.1"/>
</dbReference>
<organism evidence="1 2">
    <name type="scientific">Candidatus Aquarickettsia rohweri</name>
    <dbReference type="NCBI Taxonomy" id="2602574"/>
    <lineage>
        <taxon>Bacteria</taxon>
        <taxon>Pseudomonadati</taxon>
        <taxon>Pseudomonadota</taxon>
        <taxon>Alphaproteobacteria</taxon>
        <taxon>Rickettsiales</taxon>
        <taxon>Candidatus Midichloriaceae</taxon>
        <taxon>Candidatus Aquarickettsia</taxon>
    </lineage>
</organism>
<dbReference type="EMBL" id="RXFM01000013">
    <property type="protein sequence ID" value="RST70285.1"/>
    <property type="molecule type" value="Genomic_DNA"/>
</dbReference>
<dbReference type="InterPro" id="IPR043519">
    <property type="entry name" value="NT_sf"/>
</dbReference>
<accession>A0A429XSW0</accession>
<dbReference type="SUPFAM" id="SSF81301">
    <property type="entry name" value="Nucleotidyltransferase"/>
    <property type="match status" value="1"/>
</dbReference>
<proteinExistence type="predicted"/>
<dbReference type="Gene3D" id="3.30.460.10">
    <property type="entry name" value="Beta Polymerase, domain 2"/>
    <property type="match status" value="1"/>
</dbReference>
<protein>
    <submittedName>
        <fullName evidence="1">GrpB family protein</fullName>
    </submittedName>
</protein>
<dbReference type="Proteomes" id="UP000279470">
    <property type="component" value="Unassembled WGS sequence"/>
</dbReference>
<name>A0A429XSW0_9RICK</name>
<dbReference type="InterPro" id="IPR007344">
    <property type="entry name" value="GrpB/CoaE"/>
</dbReference>
<evidence type="ECO:0000313" key="1">
    <source>
        <dbReference type="EMBL" id="RST70285.1"/>
    </source>
</evidence>
<dbReference type="OrthoDB" id="9799092at2"/>